<evidence type="ECO:0000256" key="1">
    <source>
        <dbReference type="ARBA" id="ARBA00022676"/>
    </source>
</evidence>
<name>A0AAU7JJ37_9HYPH</name>
<evidence type="ECO:0000313" key="3">
    <source>
        <dbReference type="EMBL" id="XBO40313.1"/>
    </source>
</evidence>
<keyword evidence="2" id="KW-0808">Transferase</keyword>
<dbReference type="GO" id="GO:0016758">
    <property type="term" value="F:hexosyltransferase activity"/>
    <property type="evidence" value="ECO:0007669"/>
    <property type="project" value="TreeGrafter"/>
</dbReference>
<dbReference type="RefSeq" id="WP_406857170.1">
    <property type="nucleotide sequence ID" value="NZ_CP157484.1"/>
</dbReference>
<dbReference type="PANTHER" id="PTHR34136">
    <property type="match status" value="1"/>
</dbReference>
<dbReference type="EMBL" id="CP157484">
    <property type="protein sequence ID" value="XBO40313.1"/>
    <property type="molecule type" value="Genomic_DNA"/>
</dbReference>
<sequence length="274" mass="30923">MVAANRFHLLGMPVDPIIPKSLISIIANAIDTREQVTIASINLHGLYCALRDPEMSQLWKCSSTLVHIDGMPIVWAAKLLGENVTTESRMGHIDIMPIIFRYLAANGKRLMYVGSTEEALNLGVAKIKNMEPSLQIAGYHGHFDLSDLEGEHQRSILKAVKEWKPDILLVGMGMPRQEKWIQRNKEALDVPVLMPCGGFLDLLAGSQPVVPRWIGRIGFEWAYRLACSPRRLFFRYCIEPFWLAAFAIMHIKMHDRSMADTRASLGHQRHSSVL</sequence>
<gene>
    <name evidence="3" type="ORF">ABEG18_05900</name>
</gene>
<dbReference type="AlphaFoldDB" id="A0AAU7JJ37"/>
<protein>
    <submittedName>
        <fullName evidence="3">WecB/TagA/CpsF family glycosyltransferase</fullName>
    </submittedName>
</protein>
<dbReference type="Pfam" id="PF03808">
    <property type="entry name" value="Glyco_tran_WecG"/>
    <property type="match status" value="1"/>
</dbReference>
<dbReference type="CDD" id="cd06533">
    <property type="entry name" value="Glyco_transf_WecG_TagA"/>
    <property type="match status" value="1"/>
</dbReference>
<accession>A0AAU7JJ37</accession>
<keyword evidence="1" id="KW-0328">Glycosyltransferase</keyword>
<dbReference type="PANTHER" id="PTHR34136:SF1">
    <property type="entry name" value="UDP-N-ACETYL-D-MANNOSAMINURONIC ACID TRANSFERASE"/>
    <property type="match status" value="1"/>
</dbReference>
<dbReference type="NCBIfam" id="TIGR00696">
    <property type="entry name" value="wecG_tagA_cpsF"/>
    <property type="match status" value="1"/>
</dbReference>
<reference evidence="3" key="1">
    <citation type="submission" date="2024-05" db="EMBL/GenBank/DDBJ databases">
        <authorList>
            <person name="Kim S."/>
            <person name="Heo J."/>
            <person name="Choi H."/>
            <person name="Choi Y."/>
            <person name="Kwon S.-W."/>
            <person name="Kim Y."/>
        </authorList>
    </citation>
    <scope>NUCLEOTIDE SEQUENCE</scope>
    <source>
        <strain evidence="3">KACC 23698</strain>
    </source>
</reference>
<organism evidence="3">
    <name type="scientific">Alsobacter sp. KACC 23698</name>
    <dbReference type="NCBI Taxonomy" id="3149229"/>
    <lineage>
        <taxon>Bacteria</taxon>
        <taxon>Pseudomonadati</taxon>
        <taxon>Pseudomonadota</taxon>
        <taxon>Alphaproteobacteria</taxon>
        <taxon>Hyphomicrobiales</taxon>
        <taxon>Alsobacteraceae</taxon>
        <taxon>Alsobacter</taxon>
    </lineage>
</organism>
<dbReference type="InterPro" id="IPR004629">
    <property type="entry name" value="WecG_TagA_CpsF"/>
</dbReference>
<evidence type="ECO:0000256" key="2">
    <source>
        <dbReference type="ARBA" id="ARBA00022679"/>
    </source>
</evidence>
<proteinExistence type="predicted"/>